<keyword evidence="3 6" id="KW-0812">Transmembrane</keyword>
<evidence type="ECO:0000313" key="10">
    <source>
        <dbReference type="Proteomes" id="UP000078447"/>
    </source>
</evidence>
<dbReference type="PANTHER" id="PTHR30287">
    <property type="entry name" value="MEMBRANE COMPONENT OF PREDICTED ABC SUPERFAMILY METABOLITE UPTAKE TRANSPORTER"/>
    <property type="match status" value="1"/>
</dbReference>
<feature type="transmembrane region" description="Helical" evidence="6">
    <location>
        <begin position="699"/>
        <end position="727"/>
    </location>
</feature>
<dbReference type="EMBL" id="LVVL01000001">
    <property type="protein sequence ID" value="OAN15447.1"/>
    <property type="molecule type" value="Genomic_DNA"/>
</dbReference>
<keyword evidence="2" id="KW-1003">Cell membrane</keyword>
<feature type="transmembrane region" description="Helical" evidence="6">
    <location>
        <begin position="293"/>
        <end position="323"/>
    </location>
</feature>
<comment type="subcellular location">
    <subcellularLocation>
        <location evidence="1">Cell membrane</location>
        <topology evidence="1">Multi-pass membrane protein</topology>
    </subcellularLocation>
</comment>
<organism evidence="9 10">
    <name type="scientific">Exiguobacterium undae</name>
    <dbReference type="NCBI Taxonomy" id="169177"/>
    <lineage>
        <taxon>Bacteria</taxon>
        <taxon>Bacillati</taxon>
        <taxon>Bacillota</taxon>
        <taxon>Bacilli</taxon>
        <taxon>Bacillales</taxon>
        <taxon>Bacillales Family XII. Incertae Sedis</taxon>
        <taxon>Exiguobacterium</taxon>
    </lineage>
</organism>
<evidence type="ECO:0000256" key="4">
    <source>
        <dbReference type="ARBA" id="ARBA00022989"/>
    </source>
</evidence>
<feature type="transmembrane region" description="Helical" evidence="6">
    <location>
        <begin position="343"/>
        <end position="365"/>
    </location>
</feature>
<evidence type="ECO:0000256" key="2">
    <source>
        <dbReference type="ARBA" id="ARBA00022475"/>
    </source>
</evidence>
<keyword evidence="4 6" id="KW-1133">Transmembrane helix</keyword>
<name>A0ABX2VB36_9BACL</name>
<protein>
    <recommendedName>
        <fullName evidence="11">ABC transporter permease</fullName>
    </recommendedName>
</protein>
<feature type="transmembrane region" description="Helical" evidence="6">
    <location>
        <begin position="21"/>
        <end position="44"/>
    </location>
</feature>
<evidence type="ECO:0000313" key="9">
    <source>
        <dbReference type="EMBL" id="OAN15447.1"/>
    </source>
</evidence>
<dbReference type="InterPro" id="IPR025857">
    <property type="entry name" value="MacB_PCD"/>
</dbReference>
<comment type="caution">
    <text evidence="9">The sequence shown here is derived from an EMBL/GenBank/DDBJ whole genome shotgun (WGS) entry which is preliminary data.</text>
</comment>
<dbReference type="Pfam" id="PF02687">
    <property type="entry name" value="FtsX"/>
    <property type="match status" value="2"/>
</dbReference>
<sequence>MKQEKQHLFRLALKLYRKSPMILLTSIGSVLISILLVLSMVLFVSQSQASVQADIERLYGKMDLSVGYQSGQTNVIDQSFLDRLTGDQQTRQISPIWITNLTVTGQTTADVYTIGTKNDTLAKSRYRFKQSVGRGEVIPNAGLAKAYDVKVGQTLTIAGNKYNVIEILPDASASGAAPDTLVMSYADVKELNATVGQEGLATYVLIQLKKDADVVAYADRLTQAISGLRVELAETETSNVNGVSAMQGYVGIIAGLILIVSAFILMTNFDVFLRKHRYQFATMRTLGATTRQLFQIFMIQSSLIVCAGALMAFLLSGLFYSVLQEQWRELFALKGAVIPFDGQLAFFVTIGSSLLILLLLSAAAYRNRRILPLHVMRQNHDGPKASKLRGRFVKIFVALTAGALLYATILAQTDNHRAGGYLVSTISFLLMMYSVTPLLLQRLLVRIEPLLQKVAGPTTFVAVRSVLPQIRKNALLMLIVQILLVVVVLGSTFLETIKQNELTYLKTQYPTELVLKSRLIEGTKADPLELTQTIEEELPEAKSTFVSPVSGLEIIKSDHTITLNYALTDLEKLDAIGKPVRSLENDQFIVSKAFAQANKLEVGDRLEVGRFIDGETGTVSIGQFEVGQIDPDLPTDAWFDWRSSIRTSEDRLGALYIDATDTEQTQAVLQELTTRYPTLQLNRYETSVNLANQQLQERWIVFIVALAVMSVSVWFGLANSLLNYLATKRREYALLRTLVLTRSSLRRLILIQMLIFIGSGIGFGLVTGIGTTFLISRVDGGNIALDLTSINMTVVGLVVLVFGLIWFTTRRNQENLVEELNQ</sequence>
<proteinExistence type="predicted"/>
<feature type="domain" description="ABC3 transporter permease C-terminal" evidence="7">
    <location>
        <begin position="252"/>
        <end position="364"/>
    </location>
</feature>
<keyword evidence="5 6" id="KW-0472">Membrane</keyword>
<dbReference type="Pfam" id="PF12704">
    <property type="entry name" value="MacB_PCD"/>
    <property type="match status" value="1"/>
</dbReference>
<dbReference type="Proteomes" id="UP000078447">
    <property type="component" value="Unassembled WGS sequence"/>
</dbReference>
<reference evidence="9 10" key="1">
    <citation type="submission" date="2016-03" db="EMBL/GenBank/DDBJ databases">
        <authorList>
            <person name="Cho S.-Y."/>
            <person name="Lim S."/>
            <person name="Kim H."/>
            <person name="Soh E.H."/>
            <person name="Moon J.S."/>
        </authorList>
    </citation>
    <scope>NUCLEOTIDE SEQUENCE [LARGE SCALE GENOMIC DNA]</scope>
    <source>
        <strain evidence="9 10">KCTC 3810</strain>
    </source>
</reference>
<evidence type="ECO:0000256" key="6">
    <source>
        <dbReference type="SAM" id="Phobius"/>
    </source>
</evidence>
<evidence type="ECO:0008006" key="11">
    <source>
        <dbReference type="Google" id="ProtNLM"/>
    </source>
</evidence>
<feature type="transmembrane region" description="Helical" evidence="6">
    <location>
        <begin position="787"/>
        <end position="807"/>
    </location>
</feature>
<feature type="domain" description="ABC3 transporter permease C-terminal" evidence="7">
    <location>
        <begin position="704"/>
        <end position="810"/>
    </location>
</feature>
<feature type="domain" description="MacB-like periplasmic core" evidence="8">
    <location>
        <begin position="26"/>
        <end position="223"/>
    </location>
</feature>
<gene>
    <name evidence="9" type="ORF">A3783_05805</name>
</gene>
<dbReference type="PANTHER" id="PTHR30287:SF2">
    <property type="entry name" value="BLL1001 PROTEIN"/>
    <property type="match status" value="1"/>
</dbReference>
<keyword evidence="10" id="KW-1185">Reference proteome</keyword>
<evidence type="ECO:0000256" key="3">
    <source>
        <dbReference type="ARBA" id="ARBA00022692"/>
    </source>
</evidence>
<feature type="transmembrane region" description="Helical" evidence="6">
    <location>
        <begin position="392"/>
        <end position="412"/>
    </location>
</feature>
<evidence type="ECO:0000259" key="7">
    <source>
        <dbReference type="Pfam" id="PF02687"/>
    </source>
</evidence>
<feature type="transmembrane region" description="Helical" evidence="6">
    <location>
        <begin position="418"/>
        <end position="440"/>
    </location>
</feature>
<feature type="transmembrane region" description="Helical" evidence="6">
    <location>
        <begin position="474"/>
        <end position="494"/>
    </location>
</feature>
<dbReference type="InterPro" id="IPR038766">
    <property type="entry name" value="Membrane_comp_ABC_pdt"/>
</dbReference>
<dbReference type="InterPro" id="IPR003838">
    <property type="entry name" value="ABC3_permease_C"/>
</dbReference>
<accession>A0ABX2VB36</accession>
<evidence type="ECO:0000256" key="5">
    <source>
        <dbReference type="ARBA" id="ARBA00023136"/>
    </source>
</evidence>
<feature type="transmembrane region" description="Helical" evidence="6">
    <location>
        <begin position="748"/>
        <end position="775"/>
    </location>
</feature>
<dbReference type="RefSeq" id="WP_028106283.1">
    <property type="nucleotide sequence ID" value="NZ_LVVL01000001.1"/>
</dbReference>
<evidence type="ECO:0000256" key="1">
    <source>
        <dbReference type="ARBA" id="ARBA00004651"/>
    </source>
</evidence>
<feature type="transmembrane region" description="Helical" evidence="6">
    <location>
        <begin position="248"/>
        <end position="273"/>
    </location>
</feature>
<evidence type="ECO:0000259" key="8">
    <source>
        <dbReference type="Pfam" id="PF12704"/>
    </source>
</evidence>